<feature type="compositionally biased region" description="Gly residues" evidence="4">
    <location>
        <begin position="593"/>
        <end position="605"/>
    </location>
</feature>
<dbReference type="Gene3D" id="3.30.900.10">
    <property type="entry name" value="HORMA domain"/>
    <property type="match status" value="1"/>
</dbReference>
<dbReference type="InterPro" id="IPR018731">
    <property type="entry name" value="Atg13_N"/>
</dbReference>
<dbReference type="Proteomes" id="UP001465976">
    <property type="component" value="Unassembled WGS sequence"/>
</dbReference>
<feature type="compositionally biased region" description="Polar residues" evidence="4">
    <location>
        <begin position="701"/>
        <end position="711"/>
    </location>
</feature>
<feature type="compositionally biased region" description="Low complexity" evidence="4">
    <location>
        <begin position="353"/>
        <end position="371"/>
    </location>
</feature>
<feature type="compositionally biased region" description="Low complexity" evidence="4">
    <location>
        <begin position="910"/>
        <end position="935"/>
    </location>
</feature>
<evidence type="ECO:0000313" key="7">
    <source>
        <dbReference type="Proteomes" id="UP001465976"/>
    </source>
</evidence>
<gene>
    <name evidence="6" type="primary">ATG13</name>
    <name evidence="6" type="ORF">V5O48_014834</name>
</gene>
<evidence type="ECO:0000256" key="4">
    <source>
        <dbReference type="SAM" id="MobiDB-lite"/>
    </source>
</evidence>
<dbReference type="PANTHER" id="PTHR13430">
    <property type="match status" value="1"/>
</dbReference>
<keyword evidence="7" id="KW-1185">Reference proteome</keyword>
<feature type="region of interest" description="Disordered" evidence="4">
    <location>
        <begin position="267"/>
        <end position="439"/>
    </location>
</feature>
<evidence type="ECO:0000259" key="5">
    <source>
        <dbReference type="Pfam" id="PF10033"/>
    </source>
</evidence>
<name>A0ABR3EW60_9AGAR</name>
<evidence type="ECO:0000256" key="3">
    <source>
        <dbReference type="RuleBase" id="RU361214"/>
    </source>
</evidence>
<evidence type="ECO:0000256" key="2">
    <source>
        <dbReference type="ARBA" id="ARBA00023006"/>
    </source>
</evidence>
<feature type="compositionally biased region" description="Low complexity" evidence="4">
    <location>
        <begin position="386"/>
        <end position="406"/>
    </location>
</feature>
<sequence>MSNDTQKADQIALHFYTKLFYVVNDARNIADTNLNSKIDKWFNLETPDSDLFTKEAREPYRSLSSSPAPPPLEIQVLLTIPDLTNNQVLVYQAPDSSRVRVEPTPKSILLESFVLAFTPRDRRESLDADEHVHVALPTIYKHGIPLFRSLYSLLRISPAWKLCKRLRRRGMAQVNRGNGLGVQVRVREAVDDRILEFDVPPSPSSPPLSTSAHAFPSVPLPMGSLTLTSTYLTTPNFKVDELESLLSSNFMSLDVGPEFTPTLVKNQQRDSLLSTHEGSPGSLPMRISLPLSPPREISRPASRLTPAPSSRPASRTTPEDPDTIADRFVLPSRTASASSSPPLPSTQRTFPITRATTTTSTTTSTPLLAAARLRKESLQRPHSDSHLPSPTTSTSSHPFPSSSTASIPPIQTGLTSVTSQTSPISVRRPGLSPVNPFKSNTVMDRAATSTSALGLVGTSGSPSSFSSSLRNQVGAVGASPMSSTGLPSLPNFPRVSGPGSASGSGTGSGIVALPPHSPAAGSSFGSGTGVGGSRPSPPFAPSSLGDRSGGGVGAGSVSSVTGGGGAAGEIPVPTTRKRYSSSFGHRYSSVGSAGSGGSGGSGAVAGSGDASPSPRTQVRELAPLQTHSRTSSLGQMSVRSGVVGGGGLGAGGDKDKEREATSSFLSTPTDDDDISVFVQDIDARKPLIGRSRTLAGRERQASLSHGSTADVSSDREDGNSEGTRGDQDRERTVRERETQKERRGDLPQAFSSTVPRRQSSTISSTSTGSGTGSGSGTTVGAATIRPLSIAAESPDRSDSGITGPLPSSPPAGSGPMLTTETEVDEKLRRMNEAFLASLEGLGGSSRTPGNSSPTSASRPSTRPSNFLGEQSSGLALALGSSVSPSTGARGSRRGSTGSPLHNQLQLTTRSGSSSGGSEEVLGRLDLGSGSGSSAK</sequence>
<comment type="similarity">
    <text evidence="1 3">Belongs to the ATG13 family. Fungi subfamily.</text>
</comment>
<comment type="caution">
    <text evidence="6">The sequence shown here is derived from an EMBL/GenBank/DDBJ whole genome shotgun (WGS) entry which is preliminary data.</text>
</comment>
<evidence type="ECO:0000313" key="6">
    <source>
        <dbReference type="EMBL" id="KAL0567159.1"/>
    </source>
</evidence>
<feature type="compositionally biased region" description="Basic and acidic residues" evidence="4">
    <location>
        <begin position="712"/>
        <end position="745"/>
    </location>
</feature>
<feature type="compositionally biased region" description="Polar residues" evidence="4">
    <location>
        <begin position="267"/>
        <end position="277"/>
    </location>
</feature>
<feature type="compositionally biased region" description="Polar residues" evidence="4">
    <location>
        <begin position="900"/>
        <end position="909"/>
    </location>
</feature>
<feature type="compositionally biased region" description="Low complexity" evidence="4">
    <location>
        <begin position="871"/>
        <end position="899"/>
    </location>
</feature>
<feature type="domain" description="Autophagy-related protein 13 N-terminal" evidence="5">
    <location>
        <begin position="14"/>
        <end position="237"/>
    </location>
</feature>
<dbReference type="EMBL" id="JBAHYK010001657">
    <property type="protein sequence ID" value="KAL0567159.1"/>
    <property type="molecule type" value="Genomic_DNA"/>
</dbReference>
<protein>
    <recommendedName>
        <fullName evidence="3">Autophagy-related protein 13</fullName>
    </recommendedName>
</protein>
<dbReference type="InterPro" id="IPR040182">
    <property type="entry name" value="ATG13"/>
</dbReference>
<organism evidence="6 7">
    <name type="scientific">Marasmius crinis-equi</name>
    <dbReference type="NCBI Taxonomy" id="585013"/>
    <lineage>
        <taxon>Eukaryota</taxon>
        <taxon>Fungi</taxon>
        <taxon>Dikarya</taxon>
        <taxon>Basidiomycota</taxon>
        <taxon>Agaricomycotina</taxon>
        <taxon>Agaricomycetes</taxon>
        <taxon>Agaricomycetidae</taxon>
        <taxon>Agaricales</taxon>
        <taxon>Marasmiineae</taxon>
        <taxon>Marasmiaceae</taxon>
        <taxon>Marasmius</taxon>
    </lineage>
</organism>
<reference evidence="6 7" key="1">
    <citation type="submission" date="2024-02" db="EMBL/GenBank/DDBJ databases">
        <title>A draft genome for the cacao thread blight pathogen Marasmius crinis-equi.</title>
        <authorList>
            <person name="Cohen S.P."/>
            <person name="Baruah I.K."/>
            <person name="Amoako-Attah I."/>
            <person name="Bukari Y."/>
            <person name="Meinhardt L.W."/>
            <person name="Bailey B.A."/>
        </authorList>
    </citation>
    <scope>NUCLEOTIDE SEQUENCE [LARGE SCALE GENOMIC DNA]</scope>
    <source>
        <strain evidence="6 7">GH-76</strain>
    </source>
</reference>
<keyword evidence="2 3" id="KW-0072">Autophagy</keyword>
<feature type="compositionally biased region" description="Basic and acidic residues" evidence="4">
    <location>
        <begin position="373"/>
        <end position="385"/>
    </location>
</feature>
<feature type="compositionally biased region" description="Polar residues" evidence="4">
    <location>
        <begin position="307"/>
        <end position="316"/>
    </location>
</feature>
<dbReference type="Pfam" id="PF10033">
    <property type="entry name" value="ATG13"/>
    <property type="match status" value="1"/>
</dbReference>
<dbReference type="InterPro" id="IPR036570">
    <property type="entry name" value="HORMA_dom_sf"/>
</dbReference>
<feature type="compositionally biased region" description="Gly residues" evidence="4">
    <location>
        <begin position="642"/>
        <end position="651"/>
    </location>
</feature>
<feature type="compositionally biased region" description="Low complexity" evidence="4">
    <location>
        <begin position="330"/>
        <end position="340"/>
    </location>
</feature>
<feature type="compositionally biased region" description="Polar residues" evidence="4">
    <location>
        <begin position="412"/>
        <end position="424"/>
    </location>
</feature>
<proteinExistence type="inferred from homology"/>
<dbReference type="PANTHER" id="PTHR13430:SF4">
    <property type="entry name" value="AUTOPHAGY-RELATED PROTEIN 13"/>
    <property type="match status" value="1"/>
</dbReference>
<feature type="compositionally biased region" description="Low complexity" evidence="4">
    <location>
        <begin position="759"/>
        <end position="768"/>
    </location>
</feature>
<evidence type="ECO:0000256" key="1">
    <source>
        <dbReference type="ARBA" id="ARBA00005246"/>
    </source>
</evidence>
<feature type="compositionally biased region" description="Low complexity" evidence="4">
    <location>
        <begin position="851"/>
        <end position="864"/>
    </location>
</feature>
<accession>A0ABR3EW60</accession>
<feature type="compositionally biased region" description="Polar residues" evidence="4">
    <location>
        <begin position="749"/>
        <end position="758"/>
    </location>
</feature>
<feature type="region of interest" description="Disordered" evidence="4">
    <location>
        <begin position="475"/>
        <end position="935"/>
    </location>
</feature>
<feature type="compositionally biased region" description="Polar residues" evidence="4">
    <location>
        <begin position="625"/>
        <end position="638"/>
    </location>
</feature>